<dbReference type="EMBL" id="JTHE02000003">
    <property type="protein sequence ID" value="NEV66181.1"/>
    <property type="molecule type" value="Genomic_DNA"/>
</dbReference>
<reference evidence="1" key="1">
    <citation type="submission" date="2014-11" db="EMBL/GenBank/DDBJ databases">
        <authorList>
            <person name="Malar M.C."/>
            <person name="Sen D."/>
            <person name="Tripathy S."/>
        </authorList>
    </citation>
    <scope>NUCLEOTIDE SEQUENCE</scope>
    <source>
        <strain evidence="1">BDU141951</strain>
    </source>
</reference>
<name>A0A0C1YCJ2_9CYAN</name>
<accession>A0A0C1YCJ2</accession>
<evidence type="ECO:0000313" key="1">
    <source>
        <dbReference type="EMBL" id="NEV66181.1"/>
    </source>
</evidence>
<reference evidence="1" key="2">
    <citation type="journal article" date="2015" name="Genome Announc.">
        <title>Draft Genome Sequence of Filamentous Marine Cyanobacterium Lyngbya confervoides Strain BDU141951.</title>
        <authorList>
            <person name="Chandrababunaidu M.M."/>
            <person name="Sen D."/>
            <person name="Tripathy S."/>
        </authorList>
    </citation>
    <scope>NUCLEOTIDE SEQUENCE</scope>
    <source>
        <strain evidence="1">BDU141951</strain>
    </source>
</reference>
<sequence length="97" mass="10605">MSAGTLILAFLAGAGLGGFFFGSLWFTVRQLPTTGWPVRLMVGSYFGRMAIALLGFYLIMQGDWRRAIAGLVGFVTARFMLMRRLPLGRSRTPDAVG</sequence>
<proteinExistence type="predicted"/>
<protein>
    <submittedName>
        <fullName evidence="1">ATP synthase subunit I</fullName>
    </submittedName>
</protein>
<organism evidence="1">
    <name type="scientific">Lyngbya confervoides BDU141951</name>
    <dbReference type="NCBI Taxonomy" id="1574623"/>
    <lineage>
        <taxon>Bacteria</taxon>
        <taxon>Bacillati</taxon>
        <taxon>Cyanobacteriota</taxon>
        <taxon>Cyanophyceae</taxon>
        <taxon>Oscillatoriophycideae</taxon>
        <taxon>Oscillatoriales</taxon>
        <taxon>Microcoleaceae</taxon>
        <taxon>Lyngbya</taxon>
    </lineage>
</organism>
<dbReference type="InterPro" id="IPR017581">
    <property type="entry name" value="AtpR-like"/>
</dbReference>
<comment type="caution">
    <text evidence="1">The sequence shown here is derived from an EMBL/GenBank/DDBJ whole genome shotgun (WGS) entry which is preliminary data.</text>
</comment>
<dbReference type="Pfam" id="PF12966">
    <property type="entry name" value="AtpR"/>
    <property type="match status" value="1"/>
</dbReference>
<gene>
    <name evidence="1" type="ORF">QQ91_003520</name>
</gene>
<dbReference type="NCBIfam" id="TIGR03165">
    <property type="entry name" value="F1F0_chp_2"/>
    <property type="match status" value="1"/>
</dbReference>
<dbReference type="AlphaFoldDB" id="A0A0C1YCJ2"/>
<reference evidence="1" key="3">
    <citation type="submission" date="2020-02" db="EMBL/GenBank/DDBJ databases">
        <authorList>
            <person name="Sarangi A.N."/>
            <person name="Ghosh S."/>
            <person name="Mukherjee M."/>
            <person name="Tripathy S."/>
        </authorList>
    </citation>
    <scope>NUCLEOTIDE SEQUENCE</scope>
    <source>
        <strain evidence="1">BDU141951</strain>
    </source>
</reference>